<dbReference type="AlphaFoldDB" id="A0A3B0YSC9"/>
<evidence type="ECO:0000259" key="2">
    <source>
        <dbReference type="Pfam" id="PF08308"/>
    </source>
</evidence>
<dbReference type="CDD" id="cd00060">
    <property type="entry name" value="FHA"/>
    <property type="match status" value="1"/>
</dbReference>
<dbReference type="GO" id="GO:0120147">
    <property type="term" value="F:formylglycine-generating oxidase activity"/>
    <property type="evidence" value="ECO:0007669"/>
    <property type="project" value="TreeGrafter"/>
</dbReference>
<dbReference type="InterPro" id="IPR051043">
    <property type="entry name" value="Sulfatase_Mod_Factor_Kinase"/>
</dbReference>
<feature type="domain" description="PEGA" evidence="2">
    <location>
        <begin position="363"/>
        <end position="423"/>
    </location>
</feature>
<dbReference type="PANTHER" id="PTHR23150">
    <property type="entry name" value="SULFATASE MODIFYING FACTOR 1, 2"/>
    <property type="match status" value="1"/>
</dbReference>
<dbReference type="InterPro" id="IPR016187">
    <property type="entry name" value="CTDL_fold"/>
</dbReference>
<name>A0A3B0YSC9_9ZZZZ</name>
<feature type="domain" description="Sulfatase-modifying factor enzyme-like" evidence="1">
    <location>
        <begin position="596"/>
        <end position="852"/>
    </location>
</feature>
<feature type="domain" description="PEGA" evidence="2">
    <location>
        <begin position="505"/>
        <end position="569"/>
    </location>
</feature>
<dbReference type="Pfam" id="PF03781">
    <property type="entry name" value="FGE-sulfatase"/>
    <property type="match status" value="1"/>
</dbReference>
<dbReference type="Gene3D" id="3.90.1580.10">
    <property type="entry name" value="paralog of FGE (formylglycine-generating enzyme)"/>
    <property type="match status" value="1"/>
</dbReference>
<evidence type="ECO:0008006" key="4">
    <source>
        <dbReference type="Google" id="ProtNLM"/>
    </source>
</evidence>
<protein>
    <recommendedName>
        <fullName evidence="4">Serine/threonine kinase</fullName>
    </recommendedName>
</protein>
<dbReference type="InterPro" id="IPR013229">
    <property type="entry name" value="PEGA"/>
</dbReference>
<sequence length="855" mass="94032">MKRVFLLTDANGDRQFAEDCLPITLGGAAADIVLPGLQDEVVVAHIALTDGHAFIQPESGAVPLFHNHERLQASAWLKSGDQVQLGQVLLHWQVKGDQVYISMSAATAAGTGKTGLTPPLEPPENHRPLPVVEAVPAPVKNRSLNLEKSVGSRKSTQALGAPGKPEKLLITNKVTTNFSDSPCTPISCMSFSRPTDLSRLKRGIVAVLAVLVLLALFVLLATPVEIQITPEPEAVAVKGMFPLFSLAGRRLALPGNYRITAVREGYFDIDEPLSVNNGGLQIVKLVMHERPGRITLKTLPDVAIQLFVDAEPVELDASSTAGIERGEHRLRIQTDWYLPVERVFDVIGLGRSQILELTLLPAWADVQIRSQPEGAQVRNNGELLGVTPLETRLLKGEQRLMLEKKLFKTASLEVNVIAGEALLLDAIVLTPADGQLKIESQPEVATLQVDGHYQGTTPTVVALSSGTEHQLQLSKPGYTAWRQSITLEPGQLLSLKADLKPAYATIFINAEPADAKLRVDGKAQGNATQRLRLTSRSHRLEIYRDGYETWSLTVTPDAANSRTFNVALKTAAQARIEATPTTIAALARQLLRLVRPDGRFMMGASRREAGRRANESPRLIELKRPFYFGEKEVTNAEYRQFRQQHRSGRADGADLDGDQQPVAGISHADAARYCNWLSRKQGLPEAYRLQAGHMQLVRPVNTGYRLPSEAEWAYVARKLGRTDIARYPWSGSYPPTQVIGNFADARISDTLAETISGYDDQYRGSAPVGSFSAFPEGFYDLGGNVAEWMNDYYAVYPGEASQLVQDPFGPDKGKHYVVRGSSWRHGNITELRLSYRDYSRKPRADIGFRLARYAD</sequence>
<dbReference type="PANTHER" id="PTHR23150:SF19">
    <property type="entry name" value="FORMYLGLYCINE-GENERATING ENZYME"/>
    <property type="match status" value="1"/>
</dbReference>
<dbReference type="EMBL" id="UOFK01000144">
    <property type="protein sequence ID" value="VAW78152.1"/>
    <property type="molecule type" value="Genomic_DNA"/>
</dbReference>
<reference evidence="3" key="1">
    <citation type="submission" date="2018-06" db="EMBL/GenBank/DDBJ databases">
        <authorList>
            <person name="Zhirakovskaya E."/>
        </authorList>
    </citation>
    <scope>NUCLEOTIDE SEQUENCE</scope>
</reference>
<dbReference type="SUPFAM" id="SSF56436">
    <property type="entry name" value="C-type lectin-like"/>
    <property type="match status" value="1"/>
</dbReference>
<evidence type="ECO:0000259" key="1">
    <source>
        <dbReference type="Pfam" id="PF03781"/>
    </source>
</evidence>
<organism evidence="3">
    <name type="scientific">hydrothermal vent metagenome</name>
    <dbReference type="NCBI Taxonomy" id="652676"/>
    <lineage>
        <taxon>unclassified sequences</taxon>
        <taxon>metagenomes</taxon>
        <taxon>ecological metagenomes</taxon>
    </lineage>
</organism>
<dbReference type="InterPro" id="IPR008984">
    <property type="entry name" value="SMAD_FHA_dom_sf"/>
</dbReference>
<dbReference type="SUPFAM" id="SSF49879">
    <property type="entry name" value="SMAD/FHA domain"/>
    <property type="match status" value="1"/>
</dbReference>
<gene>
    <name evidence="3" type="ORF">MNBD_GAMMA13-1967</name>
</gene>
<dbReference type="InterPro" id="IPR005532">
    <property type="entry name" value="SUMF_dom"/>
</dbReference>
<dbReference type="Pfam" id="PF08308">
    <property type="entry name" value="PEGA"/>
    <property type="match status" value="3"/>
</dbReference>
<feature type="domain" description="PEGA" evidence="2">
    <location>
        <begin position="434"/>
        <end position="501"/>
    </location>
</feature>
<accession>A0A3B0YSC9</accession>
<evidence type="ECO:0000313" key="3">
    <source>
        <dbReference type="EMBL" id="VAW78152.1"/>
    </source>
</evidence>
<dbReference type="InterPro" id="IPR042095">
    <property type="entry name" value="SUMF_sf"/>
</dbReference>
<proteinExistence type="predicted"/>